<dbReference type="AlphaFoldDB" id="A0A0W7WQG4"/>
<sequence length="122" mass="13442">MAADELFRPLAPERAELGDLQWQARPVLVFADGPEDQRFRQQMTALRASSDGLAARDIVVLTDTDPSAKGRLRAALAVEGFTVLLVGKDGGVKLRSDEPIATDDLFSTIDAMPMRQREMRDD</sequence>
<gene>
    <name evidence="3" type="ORF">AVJ23_01895</name>
</gene>
<evidence type="ECO:0000259" key="2">
    <source>
        <dbReference type="Pfam" id="PF13778"/>
    </source>
</evidence>
<feature type="domain" description="DUF4174" evidence="2">
    <location>
        <begin position="17"/>
        <end position="118"/>
    </location>
</feature>
<evidence type="ECO:0000256" key="1">
    <source>
        <dbReference type="ARBA" id="ARBA00022729"/>
    </source>
</evidence>
<keyword evidence="4" id="KW-1185">Reference proteome</keyword>
<proteinExistence type="predicted"/>
<organism evidence="3 4">
    <name type="scientific">Pseudoponticoccus marisrubri</name>
    <dbReference type="NCBI Taxonomy" id="1685382"/>
    <lineage>
        <taxon>Bacteria</taxon>
        <taxon>Pseudomonadati</taxon>
        <taxon>Pseudomonadota</taxon>
        <taxon>Alphaproteobacteria</taxon>
        <taxon>Rhodobacterales</taxon>
        <taxon>Roseobacteraceae</taxon>
        <taxon>Pseudoponticoccus</taxon>
    </lineage>
</organism>
<reference evidence="3 4" key="1">
    <citation type="submission" date="2015-12" db="EMBL/GenBank/DDBJ databases">
        <authorList>
            <person name="Shamseldin A."/>
            <person name="Moawad H."/>
            <person name="Abd El-Rahim W.M."/>
            <person name="Sadowsky M.J."/>
        </authorList>
    </citation>
    <scope>NUCLEOTIDE SEQUENCE [LARGE SCALE GENOMIC DNA]</scope>
    <source>
        <strain evidence="3 4">SJ5A-1</strain>
    </source>
</reference>
<comment type="caution">
    <text evidence="3">The sequence shown here is derived from an EMBL/GenBank/DDBJ whole genome shotgun (WGS) entry which is preliminary data.</text>
</comment>
<dbReference type="Proteomes" id="UP000054396">
    <property type="component" value="Unassembled WGS sequence"/>
</dbReference>
<dbReference type="Pfam" id="PF13778">
    <property type="entry name" value="DUF4174"/>
    <property type="match status" value="1"/>
</dbReference>
<name>A0A0W7WQG4_9RHOB</name>
<dbReference type="EMBL" id="LPXO01000001">
    <property type="protein sequence ID" value="KUF12846.1"/>
    <property type="molecule type" value="Genomic_DNA"/>
</dbReference>
<dbReference type="OrthoDB" id="7362103at2"/>
<keyword evidence="1" id="KW-0732">Signal</keyword>
<evidence type="ECO:0000313" key="3">
    <source>
        <dbReference type="EMBL" id="KUF12846.1"/>
    </source>
</evidence>
<dbReference type="InterPro" id="IPR025232">
    <property type="entry name" value="DUF4174"/>
</dbReference>
<dbReference type="STRING" id="1685382.AVJ23_01895"/>
<accession>A0A0W7WQG4</accession>
<protein>
    <recommendedName>
        <fullName evidence="2">DUF4174 domain-containing protein</fullName>
    </recommendedName>
</protein>
<evidence type="ECO:0000313" key="4">
    <source>
        <dbReference type="Proteomes" id="UP000054396"/>
    </source>
</evidence>